<dbReference type="EMBL" id="CADEAL010000347">
    <property type="protein sequence ID" value="CAB1418902.1"/>
    <property type="molecule type" value="Genomic_DNA"/>
</dbReference>
<reference evidence="1" key="1">
    <citation type="submission" date="2020-03" db="EMBL/GenBank/DDBJ databases">
        <authorList>
            <person name="Weist P."/>
        </authorList>
    </citation>
    <scope>NUCLEOTIDE SEQUENCE</scope>
</reference>
<evidence type="ECO:0000313" key="1">
    <source>
        <dbReference type="EMBL" id="CAB1418902.1"/>
    </source>
</evidence>
<dbReference type="Proteomes" id="UP001153269">
    <property type="component" value="Unassembled WGS sequence"/>
</dbReference>
<keyword evidence="2" id="KW-1185">Reference proteome</keyword>
<proteinExistence type="predicted"/>
<comment type="caution">
    <text evidence="1">The sequence shown here is derived from an EMBL/GenBank/DDBJ whole genome shotgun (WGS) entry which is preliminary data.</text>
</comment>
<gene>
    <name evidence="1" type="ORF">PLEPLA_LOCUS6729</name>
</gene>
<evidence type="ECO:0000313" key="2">
    <source>
        <dbReference type="Proteomes" id="UP001153269"/>
    </source>
</evidence>
<dbReference type="AlphaFoldDB" id="A0A9N7TUB2"/>
<name>A0A9N7TUB2_PLEPL</name>
<organism evidence="1 2">
    <name type="scientific">Pleuronectes platessa</name>
    <name type="common">European plaice</name>
    <dbReference type="NCBI Taxonomy" id="8262"/>
    <lineage>
        <taxon>Eukaryota</taxon>
        <taxon>Metazoa</taxon>
        <taxon>Chordata</taxon>
        <taxon>Craniata</taxon>
        <taxon>Vertebrata</taxon>
        <taxon>Euteleostomi</taxon>
        <taxon>Actinopterygii</taxon>
        <taxon>Neopterygii</taxon>
        <taxon>Teleostei</taxon>
        <taxon>Neoteleostei</taxon>
        <taxon>Acanthomorphata</taxon>
        <taxon>Carangaria</taxon>
        <taxon>Pleuronectiformes</taxon>
        <taxon>Pleuronectoidei</taxon>
        <taxon>Pleuronectidae</taxon>
        <taxon>Pleuronectes</taxon>
    </lineage>
</organism>
<sequence length="100" mass="11024">MWRRSIAALSVKMTTQPSRATPYDTTAVTKDQHLGRHTPGAAPESPPLCCCLPCLVLQMKGREEDISKDVKLHVLAMLRPELTYGAGVGVVEMTHRLPQE</sequence>
<protein>
    <submittedName>
        <fullName evidence="1">Uncharacterized protein</fullName>
    </submittedName>
</protein>
<accession>A0A9N7TUB2</accession>